<proteinExistence type="predicted"/>
<name>A0A443IUU2_9BACI</name>
<evidence type="ECO:0000313" key="4">
    <source>
        <dbReference type="Proteomes" id="UP000273811"/>
    </source>
</evidence>
<evidence type="ECO:0000256" key="1">
    <source>
        <dbReference type="SAM" id="Phobius"/>
    </source>
</evidence>
<feature type="transmembrane region" description="Helical" evidence="1">
    <location>
        <begin position="7"/>
        <end position="30"/>
    </location>
</feature>
<reference evidence="3" key="1">
    <citation type="submission" date="2018-12" db="EMBL/GenBank/DDBJ databases">
        <authorList>
            <person name="Sun L."/>
            <person name="Chen Z."/>
        </authorList>
    </citation>
    <scope>NUCLEOTIDE SEQUENCE [LARGE SCALE GENOMIC DNA]</scope>
    <source>
        <strain evidence="3">DSM 16012</strain>
    </source>
</reference>
<keyword evidence="1" id="KW-1133">Transmembrane helix</keyword>
<keyword evidence="1" id="KW-0472">Membrane</keyword>
<keyword evidence="1" id="KW-0812">Transmembrane</keyword>
<dbReference type="Proteomes" id="UP000273811">
    <property type="component" value="Unassembled WGS sequence"/>
</dbReference>
<protein>
    <recommendedName>
        <fullName evidence="2">YfjL-like N-terminal domain-containing protein</fullName>
    </recommendedName>
</protein>
<gene>
    <name evidence="3" type="ORF">D4N35_008095</name>
</gene>
<evidence type="ECO:0000259" key="2">
    <source>
        <dbReference type="Pfam" id="PF25425"/>
    </source>
</evidence>
<sequence length="236" mass="26809">MKSRKRFLIISAVVIVIGIAAWIASGVYGLPWKEKAVAAKLENYLEKKYEQNFTLKESFYNFKDGSYGAWFYPASDPELEFYAEEGFAEYTYVDIYPEVLWARQLKDAVRPIAKEIYPGASVDTSYATYESLDIVKGPEIPRFDETEAMLGVRLEIGQPFSESEEEWKRLTALVEKVQALSPAIDSAFNFTDKKEGIETFITCPPKSEAEIKSVQQAKKSCSLSKYDMETDMALDD</sequence>
<dbReference type="InterPro" id="IPR057359">
    <property type="entry name" value="YfjL_N"/>
</dbReference>
<dbReference type="OrthoDB" id="2887825at2"/>
<dbReference type="Pfam" id="PF25425">
    <property type="entry name" value="YfjL_N"/>
    <property type="match status" value="1"/>
</dbReference>
<evidence type="ECO:0000313" key="3">
    <source>
        <dbReference type="EMBL" id="RWR11887.1"/>
    </source>
</evidence>
<feature type="domain" description="YfjL-like N-terminal" evidence="2">
    <location>
        <begin position="5"/>
        <end position="67"/>
    </location>
</feature>
<dbReference type="RefSeq" id="WP_120072295.1">
    <property type="nucleotide sequence ID" value="NZ_CP126113.1"/>
</dbReference>
<dbReference type="EMBL" id="QYTU02000014">
    <property type="protein sequence ID" value="RWR11887.1"/>
    <property type="molecule type" value="Genomic_DNA"/>
</dbReference>
<comment type="caution">
    <text evidence="3">The sequence shown here is derived from an EMBL/GenBank/DDBJ whole genome shotgun (WGS) entry which is preliminary data.</text>
</comment>
<accession>A0A443IUU2</accession>
<dbReference type="AlphaFoldDB" id="A0A443IUU2"/>
<keyword evidence="4" id="KW-1185">Reference proteome</keyword>
<organism evidence="3 4">
    <name type="scientific">Siminovitchia fortis</name>
    <dbReference type="NCBI Taxonomy" id="254758"/>
    <lineage>
        <taxon>Bacteria</taxon>
        <taxon>Bacillati</taxon>
        <taxon>Bacillota</taxon>
        <taxon>Bacilli</taxon>
        <taxon>Bacillales</taxon>
        <taxon>Bacillaceae</taxon>
        <taxon>Siminovitchia</taxon>
    </lineage>
</organism>